<sequence length="274" mass="30364">MRMRIKHEIVYRYSQPAKAANQKLLVTPRNCNSQRVVNWRIEVDQDCRLRQSEDAFGNIMHCFSVIGPFETMTTLVEGEVETFDTSGVVSGTIERFPPQLFLRETPLTALDEHMRDFALSAASRESATLDRLHALMAATNERMRLDPEDALEASAARLAFDKRLGGRRDFAHIYIACARALEIPARFVSGYLAAGEGAEIEVAPHAWTEAYVEELGWVGFDSTRGMSPDDAYVRVAVGLDGLGAAPVRGARTGGGEESIDMRLRLAMARAQSQN</sequence>
<feature type="domain" description="Transglutaminase-like" evidence="1">
    <location>
        <begin position="159"/>
        <end position="224"/>
    </location>
</feature>
<keyword evidence="3" id="KW-1185">Reference proteome</keyword>
<dbReference type="SMART" id="SM00460">
    <property type="entry name" value="TGc"/>
    <property type="match status" value="1"/>
</dbReference>
<gene>
    <name evidence="2" type="ORF">H2LOC_013615</name>
</gene>
<evidence type="ECO:0000313" key="3">
    <source>
        <dbReference type="Proteomes" id="UP000309061"/>
    </source>
</evidence>
<evidence type="ECO:0000259" key="1">
    <source>
        <dbReference type="SMART" id="SM00460"/>
    </source>
</evidence>
<dbReference type="InterPro" id="IPR013589">
    <property type="entry name" value="Bac_transglu_N"/>
</dbReference>
<dbReference type="EMBL" id="CP046052">
    <property type="protein sequence ID" value="QGM46646.1"/>
    <property type="molecule type" value="Genomic_DNA"/>
</dbReference>
<dbReference type="Gene3D" id="3.10.620.30">
    <property type="match status" value="1"/>
</dbReference>
<organism evidence="2 3">
    <name type="scientific">Methylocystis heyeri</name>
    <dbReference type="NCBI Taxonomy" id="391905"/>
    <lineage>
        <taxon>Bacteria</taxon>
        <taxon>Pseudomonadati</taxon>
        <taxon>Pseudomonadota</taxon>
        <taxon>Alphaproteobacteria</taxon>
        <taxon>Hyphomicrobiales</taxon>
        <taxon>Methylocystaceae</taxon>
        <taxon>Methylocystis</taxon>
    </lineage>
</organism>
<evidence type="ECO:0000313" key="2">
    <source>
        <dbReference type="EMBL" id="QGM46646.1"/>
    </source>
</evidence>
<reference evidence="2 3" key="1">
    <citation type="submission" date="2019-11" db="EMBL/GenBank/DDBJ databases">
        <title>The genome sequence of Methylocystis heyeri.</title>
        <authorList>
            <person name="Oshkin I.Y."/>
            <person name="Miroshnikov K."/>
            <person name="Dedysh S.N."/>
        </authorList>
    </citation>
    <scope>NUCLEOTIDE SEQUENCE [LARGE SCALE GENOMIC DNA]</scope>
    <source>
        <strain evidence="2 3">H2</strain>
    </source>
</reference>
<protein>
    <submittedName>
        <fullName evidence="2">Transglutaminase family protein</fullName>
    </submittedName>
</protein>
<dbReference type="AlphaFoldDB" id="A0A6B8KED7"/>
<dbReference type="OrthoDB" id="9804023at2"/>
<dbReference type="KEGG" id="mhey:H2LOC_013615"/>
<dbReference type="SUPFAM" id="SSF54001">
    <property type="entry name" value="Cysteine proteinases"/>
    <property type="match status" value="1"/>
</dbReference>
<dbReference type="Proteomes" id="UP000309061">
    <property type="component" value="Chromosome"/>
</dbReference>
<dbReference type="Pfam" id="PF08379">
    <property type="entry name" value="Bact_transglu_N"/>
    <property type="match status" value="1"/>
</dbReference>
<dbReference type="RefSeq" id="WP_136496871.1">
    <property type="nucleotide sequence ID" value="NZ_CP046052.1"/>
</dbReference>
<name>A0A6B8KED7_9HYPH</name>
<proteinExistence type="predicted"/>
<dbReference type="InterPro" id="IPR002931">
    <property type="entry name" value="Transglutaminase-like"/>
</dbReference>
<dbReference type="PANTHER" id="PTHR33490">
    <property type="entry name" value="BLR5614 PROTEIN-RELATED"/>
    <property type="match status" value="1"/>
</dbReference>
<dbReference type="InterPro" id="IPR038765">
    <property type="entry name" value="Papain-like_cys_pep_sf"/>
</dbReference>
<accession>A0A6B8KED7</accession>
<dbReference type="Pfam" id="PF01841">
    <property type="entry name" value="Transglut_core"/>
    <property type="match status" value="1"/>
</dbReference>
<dbReference type="PANTHER" id="PTHR33490:SF6">
    <property type="entry name" value="SLL1049 PROTEIN"/>
    <property type="match status" value="1"/>
</dbReference>